<evidence type="ECO:0000256" key="5">
    <source>
        <dbReference type="ARBA" id="ARBA00022737"/>
    </source>
</evidence>
<sequence>SPHSFCLNNKPQQLEYLKFPNVLPGERYDVDLQCKLQFGTRSKLCKLYHEKNDVLQEHNVCKSLWCQKRGRECATNFMPAAEGTSCGRNMWCRRGRCVVVDTNGIRPVNGGWGFFSAWSPCSKTCGGGIAFKQRYCDRPKPRNFGRNCQGKDRVYQVCNQEPCLQRSADLQAEQCQTFNNRTFSGKRFLWEPYDKDLGALYRCKIYCTPQKADISLVLSTKLSDGVSCKPGFSAVCVDGECKKVGCDGIIDSMVQPDVCGICDGDNSTCRLIAGQLKIQRNISGYYTIAQIPKHARSIKISEVNESPSYLALRNLIGHYYITGHWTIDWPGRYRVAATEFLYRRWYKQPESLQAEGPTNEDLIVEALLHGGEMTVKFSFVLDNEVETYNTDTELRQSMRKHYKWRLVTSPCSVSCGAGFRYQNYSCFDEMVNLVANDLCGSSTEQSLFQITQCNFNSCPPTWETGKWGSCSRSCGIGLRHRHVKCVRKINATTTEKLPSRFCRGQRKPARKEKCSHSLCSVQWATGSWTKCSVSCGEGRQTRNATCVIRRQDNNTNDALFSHHFFSRHVDTINCNFILRPVTTRSCFNNPCPILKPIVENCVDLYTWCHLVVKYKVCSHDFYSKKCCSSCI</sequence>
<dbReference type="Pfam" id="PF17771">
    <property type="entry name" value="ADAMTS_CR_2"/>
    <property type="match status" value="1"/>
</dbReference>
<dbReference type="Pfam" id="PF08686">
    <property type="entry name" value="PLAC"/>
    <property type="match status" value="1"/>
</dbReference>
<dbReference type="Gene3D" id="2.20.100.10">
    <property type="entry name" value="Thrombospondin type-1 (TSP1) repeat"/>
    <property type="match status" value="3"/>
</dbReference>
<name>A0ABM1BYP5_LIMPO</name>
<dbReference type="InterPro" id="IPR036383">
    <property type="entry name" value="TSP1_rpt_sf"/>
</dbReference>
<dbReference type="InterPro" id="IPR013273">
    <property type="entry name" value="ADAMTS/ADAMTS-like"/>
</dbReference>
<dbReference type="Gene3D" id="3.40.1620.60">
    <property type="match status" value="1"/>
</dbReference>
<evidence type="ECO:0000259" key="10">
    <source>
        <dbReference type="PROSITE" id="PS50900"/>
    </source>
</evidence>
<dbReference type="SMART" id="SM00209">
    <property type="entry name" value="TSP1"/>
    <property type="match status" value="4"/>
</dbReference>
<dbReference type="Pfam" id="PF19030">
    <property type="entry name" value="TSP1_ADAMTS"/>
    <property type="match status" value="2"/>
</dbReference>
<feature type="non-terminal residue" evidence="12">
    <location>
        <position position="1"/>
    </location>
</feature>
<feature type="domain" description="PLAC" evidence="10">
    <location>
        <begin position="597"/>
        <end position="631"/>
    </location>
</feature>
<evidence type="ECO:0000256" key="8">
    <source>
        <dbReference type="ARBA" id="ARBA00023157"/>
    </source>
</evidence>
<dbReference type="PRINTS" id="PR01857">
    <property type="entry name" value="ADAMTSFAMILY"/>
</dbReference>
<dbReference type="InterPro" id="IPR045371">
    <property type="entry name" value="ADAMTS_CR_3"/>
</dbReference>
<evidence type="ECO:0000256" key="7">
    <source>
        <dbReference type="ARBA" id="ARBA00022833"/>
    </source>
</evidence>
<evidence type="ECO:0000313" key="12">
    <source>
        <dbReference type="RefSeq" id="XP_013791189.2"/>
    </source>
</evidence>
<keyword evidence="7" id="KW-0862">Zinc</keyword>
<dbReference type="Pfam" id="PF00090">
    <property type="entry name" value="TSP_1"/>
    <property type="match status" value="1"/>
</dbReference>
<dbReference type="Pfam" id="PF19236">
    <property type="entry name" value="ADAMTS_CR_3"/>
    <property type="match status" value="1"/>
</dbReference>
<dbReference type="PROSITE" id="PS50900">
    <property type="entry name" value="PLAC"/>
    <property type="match status" value="1"/>
</dbReference>
<dbReference type="Gene3D" id="2.60.120.830">
    <property type="match status" value="1"/>
</dbReference>
<evidence type="ECO:0000256" key="9">
    <source>
        <dbReference type="ARBA" id="ARBA00023180"/>
    </source>
</evidence>
<evidence type="ECO:0000256" key="1">
    <source>
        <dbReference type="ARBA" id="ARBA00004613"/>
    </source>
</evidence>
<comment type="subcellular location">
    <subcellularLocation>
        <location evidence="1">Secreted</location>
    </subcellularLocation>
</comment>
<keyword evidence="5" id="KW-0677">Repeat</keyword>
<keyword evidence="2" id="KW-0964">Secreted</keyword>
<keyword evidence="3" id="KW-0479">Metal-binding</keyword>
<dbReference type="InterPro" id="IPR041645">
    <property type="entry name" value="ADAMTS_CR_2"/>
</dbReference>
<dbReference type="PANTHER" id="PTHR13723:SF151">
    <property type="entry name" value="A DISINTEGRIN AND METALLOPROTEINASE WITH THROMBOSPONDIN MOTIFS 17"/>
    <property type="match status" value="1"/>
</dbReference>
<gene>
    <name evidence="12" type="primary">LOC106475038</name>
</gene>
<dbReference type="InterPro" id="IPR010294">
    <property type="entry name" value="ADAMTS_spacer1"/>
</dbReference>
<protein>
    <submittedName>
        <fullName evidence="12">A disintegrin and metalloproteinase with thrombospondin motifs 18-like</fullName>
    </submittedName>
</protein>
<keyword evidence="9" id="KW-0325">Glycoprotein</keyword>
<evidence type="ECO:0000313" key="11">
    <source>
        <dbReference type="Proteomes" id="UP000694941"/>
    </source>
</evidence>
<reference evidence="12" key="1">
    <citation type="submission" date="2025-08" db="UniProtKB">
        <authorList>
            <consortium name="RefSeq"/>
        </authorList>
    </citation>
    <scope>IDENTIFICATION</scope>
    <source>
        <tissue evidence="12">Muscle</tissue>
    </source>
</reference>
<accession>A0ABM1BYP5</accession>
<dbReference type="Proteomes" id="UP000694941">
    <property type="component" value="Unplaced"/>
</dbReference>
<keyword evidence="11" id="KW-1185">Reference proteome</keyword>
<keyword evidence="6" id="KW-0378">Hydrolase</keyword>
<organism evidence="11 12">
    <name type="scientific">Limulus polyphemus</name>
    <name type="common">Atlantic horseshoe crab</name>
    <dbReference type="NCBI Taxonomy" id="6850"/>
    <lineage>
        <taxon>Eukaryota</taxon>
        <taxon>Metazoa</taxon>
        <taxon>Ecdysozoa</taxon>
        <taxon>Arthropoda</taxon>
        <taxon>Chelicerata</taxon>
        <taxon>Merostomata</taxon>
        <taxon>Xiphosura</taxon>
        <taxon>Limulidae</taxon>
        <taxon>Limulus</taxon>
    </lineage>
</organism>
<dbReference type="InterPro" id="IPR050439">
    <property type="entry name" value="ADAMTS_ADAMTS-like"/>
</dbReference>
<dbReference type="RefSeq" id="XP_013791189.2">
    <property type="nucleotide sequence ID" value="XM_013935735.2"/>
</dbReference>
<dbReference type="PROSITE" id="PS50092">
    <property type="entry name" value="TSP1"/>
    <property type="match status" value="3"/>
</dbReference>
<dbReference type="Pfam" id="PF05986">
    <property type="entry name" value="ADAMTS_spacer1"/>
    <property type="match status" value="1"/>
</dbReference>
<keyword evidence="8" id="KW-1015">Disulfide bond</keyword>
<keyword evidence="4" id="KW-0732">Signal</keyword>
<evidence type="ECO:0000256" key="4">
    <source>
        <dbReference type="ARBA" id="ARBA00022729"/>
    </source>
</evidence>
<evidence type="ECO:0000256" key="3">
    <source>
        <dbReference type="ARBA" id="ARBA00022723"/>
    </source>
</evidence>
<evidence type="ECO:0000256" key="6">
    <source>
        <dbReference type="ARBA" id="ARBA00022801"/>
    </source>
</evidence>
<dbReference type="InterPro" id="IPR010909">
    <property type="entry name" value="PLAC"/>
</dbReference>
<dbReference type="PANTHER" id="PTHR13723">
    <property type="entry name" value="ADAMTS A DISINTEGRIN AND METALLOPROTEASE WITH THROMBOSPONDIN MOTIFS PROTEASE"/>
    <property type="match status" value="1"/>
</dbReference>
<proteinExistence type="predicted"/>
<evidence type="ECO:0000256" key="2">
    <source>
        <dbReference type="ARBA" id="ARBA00022525"/>
    </source>
</evidence>
<dbReference type="SUPFAM" id="SSF82895">
    <property type="entry name" value="TSP-1 type 1 repeat"/>
    <property type="match status" value="4"/>
</dbReference>
<dbReference type="InterPro" id="IPR000884">
    <property type="entry name" value="TSP1_rpt"/>
</dbReference>
<dbReference type="GeneID" id="106475038"/>